<reference evidence="2 3" key="1">
    <citation type="submission" date="2023-04" db="EMBL/GenBank/DDBJ databases">
        <title>Forest soil microbial communities from Buena Vista Peninsula, Colon Province, Panama.</title>
        <authorList>
            <person name="Bouskill N."/>
        </authorList>
    </citation>
    <scope>NUCLEOTIDE SEQUENCE [LARGE SCALE GENOMIC DNA]</scope>
    <source>
        <strain evidence="2 3">CFH S0262</strain>
    </source>
</reference>
<organism evidence="2 3">
    <name type="scientific">Prescottella agglutinans</name>
    <dbReference type="NCBI Taxonomy" id="1644129"/>
    <lineage>
        <taxon>Bacteria</taxon>
        <taxon>Bacillati</taxon>
        <taxon>Actinomycetota</taxon>
        <taxon>Actinomycetes</taxon>
        <taxon>Mycobacteriales</taxon>
        <taxon>Nocardiaceae</taxon>
        <taxon>Prescottella</taxon>
    </lineage>
</organism>
<feature type="domain" description="Amidohydrolase-related" evidence="1">
    <location>
        <begin position="17"/>
        <end position="258"/>
    </location>
</feature>
<keyword evidence="3" id="KW-1185">Reference proteome</keyword>
<name>A0ABT6M8K8_9NOCA</name>
<protein>
    <submittedName>
        <fullName evidence="2">TIM-barrel fold metal-dependent hydrolase</fullName>
    </submittedName>
</protein>
<dbReference type="Proteomes" id="UP001160334">
    <property type="component" value="Unassembled WGS sequence"/>
</dbReference>
<comment type="caution">
    <text evidence="2">The sequence shown here is derived from an EMBL/GenBank/DDBJ whole genome shotgun (WGS) entry which is preliminary data.</text>
</comment>
<dbReference type="Gene3D" id="3.20.20.140">
    <property type="entry name" value="Metal-dependent hydrolases"/>
    <property type="match status" value="1"/>
</dbReference>
<dbReference type="GO" id="GO:0016787">
    <property type="term" value="F:hydrolase activity"/>
    <property type="evidence" value="ECO:0007669"/>
    <property type="project" value="UniProtKB-KW"/>
</dbReference>
<dbReference type="SUPFAM" id="SSF51556">
    <property type="entry name" value="Metallo-dependent hydrolases"/>
    <property type="match status" value="1"/>
</dbReference>
<evidence type="ECO:0000259" key="1">
    <source>
        <dbReference type="Pfam" id="PF04909"/>
    </source>
</evidence>
<proteinExistence type="predicted"/>
<evidence type="ECO:0000313" key="3">
    <source>
        <dbReference type="Proteomes" id="UP001160334"/>
    </source>
</evidence>
<dbReference type="InterPro" id="IPR006680">
    <property type="entry name" value="Amidohydro-rel"/>
</dbReference>
<dbReference type="InterPro" id="IPR032466">
    <property type="entry name" value="Metal_Hydrolase"/>
</dbReference>
<dbReference type="PANTHER" id="PTHR35563">
    <property type="entry name" value="BARREL METAL-DEPENDENT HYDROLASE, PUTATIVE (AFU_ORTHOLOGUE AFUA_1G16240)-RELATED"/>
    <property type="match status" value="1"/>
</dbReference>
<gene>
    <name evidence="2" type="ORF">M2280_001839</name>
</gene>
<dbReference type="Pfam" id="PF04909">
    <property type="entry name" value="Amidohydro_2"/>
    <property type="match status" value="1"/>
</dbReference>
<dbReference type="PANTHER" id="PTHR35563:SF2">
    <property type="entry name" value="BARREL METAL-DEPENDENT HYDROLASE, PUTATIVE (AFU_ORTHOLOGUE AFUA_1G16240)-RELATED"/>
    <property type="match status" value="1"/>
</dbReference>
<evidence type="ECO:0000313" key="2">
    <source>
        <dbReference type="EMBL" id="MDH6280627.1"/>
    </source>
</evidence>
<accession>A0ABT6M8K8</accession>
<sequence>MKGPFSFSGGMMNHVFDAHVHIIDPRFPLVENNGYLPDPFTIADYRARMAGFGVDGGAVVTASYQGTLGRPQLLAALRELGEGWVGVTHLDPDATDDDILELDRAGVRGMRFNLRRSATDVRILTKQALRAHELVGWHAEFYVDATLLLSLEPVFAKLPAVSIDHLGMSTRGLRYLLNLVDRGAKVKATGFGRTSIGDVGDAIRQIHAVNPKALMFGTDLPGTRARRAFEAADVEVIADAVGDDLDAVLGGNAREWYRCGAEPARQ</sequence>
<keyword evidence="2" id="KW-0378">Hydrolase</keyword>
<dbReference type="InterPro" id="IPR052358">
    <property type="entry name" value="Aro_Compnd_Degr_Hydrolases"/>
</dbReference>
<dbReference type="EMBL" id="JARXVC010000003">
    <property type="protein sequence ID" value="MDH6280627.1"/>
    <property type="molecule type" value="Genomic_DNA"/>
</dbReference>